<evidence type="ECO:0008006" key="3">
    <source>
        <dbReference type="Google" id="ProtNLM"/>
    </source>
</evidence>
<comment type="caution">
    <text evidence="1">The sequence shown here is derived from an EMBL/GenBank/DDBJ whole genome shotgun (WGS) entry which is preliminary data.</text>
</comment>
<evidence type="ECO:0000313" key="2">
    <source>
        <dbReference type="Proteomes" id="UP000626370"/>
    </source>
</evidence>
<keyword evidence="2" id="KW-1185">Reference proteome</keyword>
<name>A0ABQ3IYE4_9GAMM</name>
<organism evidence="1 2">
    <name type="scientific">Thalassotalea profundi</name>
    <dbReference type="NCBI Taxonomy" id="2036687"/>
    <lineage>
        <taxon>Bacteria</taxon>
        <taxon>Pseudomonadati</taxon>
        <taxon>Pseudomonadota</taxon>
        <taxon>Gammaproteobacteria</taxon>
        <taxon>Alteromonadales</taxon>
        <taxon>Colwelliaceae</taxon>
        <taxon>Thalassotalea</taxon>
    </lineage>
</organism>
<dbReference type="InterPro" id="IPR018680">
    <property type="entry name" value="DUF2164"/>
</dbReference>
<dbReference type="Pfam" id="PF09932">
    <property type="entry name" value="DUF2164"/>
    <property type="match status" value="1"/>
</dbReference>
<protein>
    <recommendedName>
        <fullName evidence="3">DUF2164 domain-containing protein</fullName>
    </recommendedName>
</protein>
<reference evidence="2" key="1">
    <citation type="journal article" date="2019" name="Int. J. Syst. Evol. Microbiol.">
        <title>The Global Catalogue of Microorganisms (GCM) 10K type strain sequencing project: providing services to taxonomists for standard genome sequencing and annotation.</title>
        <authorList>
            <consortium name="The Broad Institute Genomics Platform"/>
            <consortium name="The Broad Institute Genome Sequencing Center for Infectious Disease"/>
            <person name="Wu L."/>
            <person name="Ma J."/>
        </authorList>
    </citation>
    <scope>NUCLEOTIDE SEQUENCE [LARGE SCALE GENOMIC DNA]</scope>
    <source>
        <strain evidence="2">CGMCC 1.15922</strain>
    </source>
</reference>
<dbReference type="Proteomes" id="UP000626370">
    <property type="component" value="Unassembled WGS sequence"/>
</dbReference>
<evidence type="ECO:0000313" key="1">
    <source>
        <dbReference type="EMBL" id="GHE94619.1"/>
    </source>
</evidence>
<gene>
    <name evidence="1" type="ORF">GCM10011501_25070</name>
</gene>
<sequence length="78" mass="9310">MDFSPQKKELLINKLQHYFSRELDFELEQFDADFLLDFICKELGGHFYNQGLYDTQALISQRFDVISDDIFQLERPAD</sequence>
<accession>A0ABQ3IYE4</accession>
<dbReference type="RefSeq" id="WP_189378596.1">
    <property type="nucleotide sequence ID" value="NZ_BNAH01000010.1"/>
</dbReference>
<dbReference type="EMBL" id="BNAH01000010">
    <property type="protein sequence ID" value="GHE94619.1"/>
    <property type="molecule type" value="Genomic_DNA"/>
</dbReference>
<proteinExistence type="predicted"/>